<name>T2IJL9_CROWT</name>
<organism evidence="1 2">
    <name type="scientific">Crocosphaera watsonii WH 8502</name>
    <dbReference type="NCBI Taxonomy" id="423474"/>
    <lineage>
        <taxon>Bacteria</taxon>
        <taxon>Bacillati</taxon>
        <taxon>Cyanobacteriota</taxon>
        <taxon>Cyanophyceae</taxon>
        <taxon>Oscillatoriophycideae</taxon>
        <taxon>Chroococcales</taxon>
        <taxon>Aphanothecaceae</taxon>
        <taxon>Crocosphaera</taxon>
    </lineage>
</organism>
<dbReference type="EMBL" id="CAQK01000644">
    <property type="protein sequence ID" value="CCQ52355.1"/>
    <property type="molecule type" value="Genomic_DNA"/>
</dbReference>
<sequence length="39" mass="4569">MELFLTCSQSELSAELKVPQSHFSRMFNRKNLPSAAWRK</sequence>
<reference evidence="1 2" key="1">
    <citation type="submission" date="2013-01" db="EMBL/GenBank/DDBJ databases">
        <authorList>
            <person name="Bench S."/>
        </authorList>
    </citation>
    <scope>NUCLEOTIDE SEQUENCE [LARGE SCALE GENOMIC DNA]</scope>
    <source>
        <strain evidence="1 2">WH 8502</strain>
    </source>
</reference>
<dbReference type="Proteomes" id="UP000018348">
    <property type="component" value="Unassembled WGS sequence"/>
</dbReference>
<evidence type="ECO:0000313" key="2">
    <source>
        <dbReference type="Proteomes" id="UP000018348"/>
    </source>
</evidence>
<reference evidence="1 2" key="2">
    <citation type="submission" date="2013-09" db="EMBL/GenBank/DDBJ databases">
        <title>Whole genome comparison of six Crocosphaera watsonii strains with differing phenotypes.</title>
        <authorList>
            <person name="Bench S.R."/>
            <person name="Heller P."/>
            <person name="Frank I."/>
            <person name="Arciniega M."/>
            <person name="Shilova I.N."/>
            <person name="Zehr J.P."/>
        </authorList>
    </citation>
    <scope>NUCLEOTIDE SEQUENCE [LARGE SCALE GENOMIC DNA]</scope>
    <source>
        <strain evidence="1 2">WH 8502</strain>
    </source>
</reference>
<dbReference type="AlphaFoldDB" id="T2IJL9"/>
<comment type="caution">
    <text evidence="1">The sequence shown here is derived from an EMBL/GenBank/DDBJ whole genome shotgun (WGS) entry which is preliminary data.</text>
</comment>
<protein>
    <submittedName>
        <fullName evidence="1">Uncharacterized protein</fullName>
    </submittedName>
</protein>
<accession>T2IJL9</accession>
<gene>
    <name evidence="1" type="ORF">CWATWH8502_2345</name>
</gene>
<evidence type="ECO:0000313" key="1">
    <source>
        <dbReference type="EMBL" id="CCQ52355.1"/>
    </source>
</evidence>
<proteinExistence type="predicted"/>